<evidence type="ECO:0000256" key="15">
    <source>
        <dbReference type="ARBA" id="ARBA00036239"/>
    </source>
</evidence>
<dbReference type="Gene3D" id="1.10.287.70">
    <property type="match status" value="1"/>
</dbReference>
<dbReference type="SUPFAM" id="SSF51206">
    <property type="entry name" value="cAMP-binding domain-like"/>
    <property type="match status" value="1"/>
</dbReference>
<dbReference type="InterPro" id="IPR000595">
    <property type="entry name" value="cNMP-bd_dom"/>
</dbReference>
<evidence type="ECO:0000256" key="2">
    <source>
        <dbReference type="ARBA" id="ARBA00022448"/>
    </source>
</evidence>
<evidence type="ECO:0000256" key="6">
    <source>
        <dbReference type="ARBA" id="ARBA00022741"/>
    </source>
</evidence>
<feature type="compositionally biased region" description="Basic and acidic residues" evidence="16">
    <location>
        <begin position="1355"/>
        <end position="1367"/>
    </location>
</feature>
<feature type="region of interest" description="Disordered" evidence="16">
    <location>
        <begin position="650"/>
        <end position="683"/>
    </location>
</feature>
<dbReference type="InterPro" id="IPR018488">
    <property type="entry name" value="cNMP-bd_CS"/>
</dbReference>
<evidence type="ECO:0000256" key="1">
    <source>
        <dbReference type="ARBA" id="ARBA00004141"/>
    </source>
</evidence>
<proteinExistence type="predicted"/>
<reference evidence="19" key="1">
    <citation type="submission" date="2020-08" db="EMBL/GenBank/DDBJ databases">
        <title>Chromosome-level assembly of Southern catfish (Silurus meridionalis) provides insights into visual adaptation to the nocturnal and benthic lifestyles.</title>
        <authorList>
            <person name="Zhang Y."/>
            <person name="Wang D."/>
            <person name="Peng Z."/>
        </authorList>
    </citation>
    <scope>NUCLEOTIDE SEQUENCE</scope>
    <source>
        <strain evidence="19">SWU-2019-XX</strain>
        <tissue evidence="19">Muscle</tissue>
    </source>
</reference>
<organism evidence="19 20">
    <name type="scientific">Silurus meridionalis</name>
    <name type="common">Southern catfish</name>
    <name type="synonym">Silurus soldatovi meridionalis</name>
    <dbReference type="NCBI Taxonomy" id="175797"/>
    <lineage>
        <taxon>Eukaryota</taxon>
        <taxon>Metazoa</taxon>
        <taxon>Chordata</taxon>
        <taxon>Craniata</taxon>
        <taxon>Vertebrata</taxon>
        <taxon>Euteleostomi</taxon>
        <taxon>Actinopterygii</taxon>
        <taxon>Neopterygii</taxon>
        <taxon>Teleostei</taxon>
        <taxon>Ostariophysi</taxon>
        <taxon>Siluriformes</taxon>
        <taxon>Siluridae</taxon>
        <taxon>Silurus</taxon>
    </lineage>
</organism>
<dbReference type="FunFam" id="2.60.120.10:FF:000020">
    <property type="entry name" value="Cyclic nucleotide-gated channel beta 3"/>
    <property type="match status" value="1"/>
</dbReference>
<feature type="domain" description="Cyclic nucleotide-binding" evidence="18">
    <location>
        <begin position="1103"/>
        <end position="1207"/>
    </location>
</feature>
<evidence type="ECO:0000313" key="20">
    <source>
        <dbReference type="Proteomes" id="UP000606274"/>
    </source>
</evidence>
<keyword evidence="20" id="KW-1185">Reference proteome</keyword>
<keyword evidence="3" id="KW-0140">cGMP</keyword>
<dbReference type="InterPro" id="IPR005821">
    <property type="entry name" value="Ion_trans_dom"/>
</dbReference>
<evidence type="ECO:0000256" key="7">
    <source>
        <dbReference type="ARBA" id="ARBA00022989"/>
    </source>
</evidence>
<evidence type="ECO:0000259" key="18">
    <source>
        <dbReference type="PROSITE" id="PS50042"/>
    </source>
</evidence>
<dbReference type="InterPro" id="IPR018490">
    <property type="entry name" value="cNMP-bd_dom_sf"/>
</dbReference>
<comment type="catalytic activity">
    <reaction evidence="15">
        <text>Na(+)(in) = Na(+)(out)</text>
        <dbReference type="Rhea" id="RHEA:34963"/>
        <dbReference type="ChEBI" id="CHEBI:29101"/>
    </reaction>
</comment>
<dbReference type="PROSITE" id="PS00888">
    <property type="entry name" value="CNMP_BINDING_1"/>
    <property type="match status" value="1"/>
</dbReference>
<dbReference type="GO" id="GO:0017071">
    <property type="term" value="C:intracellular cyclic nucleotide activated cation channel complex"/>
    <property type="evidence" value="ECO:0007669"/>
    <property type="project" value="TreeGrafter"/>
</dbReference>
<comment type="caution">
    <text evidence="19">The sequence shown here is derived from an EMBL/GenBank/DDBJ whole genome shotgun (WGS) entry which is preliminary data.</text>
</comment>
<feature type="compositionally biased region" description="Polar residues" evidence="16">
    <location>
        <begin position="57"/>
        <end position="85"/>
    </location>
</feature>
<dbReference type="Gene3D" id="1.10.287.630">
    <property type="entry name" value="Helix hairpin bin"/>
    <property type="match status" value="1"/>
</dbReference>
<protein>
    <recommendedName>
        <fullName evidence="18">Cyclic nucleotide-binding domain-containing protein</fullName>
    </recommendedName>
</protein>
<dbReference type="PROSITE" id="PS50042">
    <property type="entry name" value="CNMP_BINDING_3"/>
    <property type="match status" value="1"/>
</dbReference>
<feature type="transmembrane region" description="Helical" evidence="17">
    <location>
        <begin position="935"/>
        <end position="954"/>
    </location>
</feature>
<sequence>MFSWVVKVVPQPPEKPVKPEEEVKGNTQQTLEPSVKEQKVQKEANPAKLKEDKVSEEISTQGGVLTWISQGLTSALPQPATTPQTDKAESDAKQQEENSTSKANEETGVITWIVQGLGKVVPQPDDKHKQQTESQVTEVPKVVPEVKVEPTVQEVKEVKEIKVEPEPPPKAPVVEVVPDAEPEGDQSLTPKVMEWIKQGFEKVVPQPGHSPSVTDSSEKKEPTTDTAPLISKAPELSAAEETTKSTNVEGEANVVGWIVQGLGRIMPQPVVKPKEDTSDTVQNIYILQEDCVQEENLVVEQNLVLEKDMVLEEVDSDWEQQQVKQGGLLVEKLEIQDETQMEDQICSPLEVLHNTTPYILLTQQEDAETQTERWTPLIENIRHEAEEAALVAMQERLVREHLEAARMAEELARQAAELAVRQLEEEHTVIRITESERLSEQDNGEQLFNIQEEENEDDPELQPLREESEEDSGESKNAECLVDVCLVEDLQTHKTEIKEQMPQKEASPEPPPASQPEIVHTPPLKTTVQPKPDGEDQARANTPSPIESSSVKSPPLVMSPDVINQPETASSGPSPPAIIQEPKELKEECGECPHVNVEEVEDASIPTVPQIVEPQESNAVTLTVPVPVMAIQSKAVHIEKVLQTEEQIEGDEMEKEETLTPRRGLLTVEEEDSERPFSSASQTSVVVNERLQVLIRLFKERTERAKERLIDPDESEEESPSATPSKKAAAAPPPPPPPPDEEKKDVPAGDEIEEEQFLEFMGYQVKVPKMPQMPDWLRAIVEYRFPSSIDPFTDMIYVVWLFFVMCAWNYNVWLIPVRWAFPYQTSENIHLWLLADYLCDAIYILDITVFQPRLEFVRGGDIVCNKKDMREHYMKTERFKMDVISLMPLDILYFFTGVKSILRFPRLLKYMAFFEFNDRLEAVMKKAYIYRVIRTSLYLLYSLHCNACLFYWGSDYEGLGSTKWVYDGRGNSYIRCYYFAVKTLITIGGLPDPTTVFEIVFQLVNYFVGVFAFSIMIGQMRDVVGAATAGPAYYRSCVDSTVKYMTAYRIPREVQNRVKTWYDYTWQSQGMLDEQELLIQLPDKMRLDIAVDVNYTIVSKVALFQGCDRQMIFDMLKSLKSVVYLPGDYVCKKGEIGREMYIIKAGEVQVVGGPDGKTVFVTLRAGSVFGEISLLAVGGGNRRTANVVAHGFANLFILDKKDLSEIMVHYPESQKILRKKAKKMLTKDKKPEEEKGSGKESGQVISTRQETPKLFKAALKVGKGEAFAKLKETYKDTGATLQPSDSTAASTAAAPVPPPSPIHRRSPIQCTVTQDDADEDMVAQTTDSTMIIRITPHQHGEEILSVEMAEEEDGKAETTDQEEKKDK</sequence>
<keyword evidence="5 17" id="KW-0812">Transmembrane</keyword>
<evidence type="ECO:0000256" key="14">
    <source>
        <dbReference type="ARBA" id="ARBA00034430"/>
    </source>
</evidence>
<evidence type="ECO:0000256" key="8">
    <source>
        <dbReference type="ARBA" id="ARBA00022992"/>
    </source>
</evidence>
<evidence type="ECO:0000256" key="5">
    <source>
        <dbReference type="ARBA" id="ARBA00022692"/>
    </source>
</evidence>
<dbReference type="GO" id="GO:0005886">
    <property type="term" value="C:plasma membrane"/>
    <property type="evidence" value="ECO:0007669"/>
    <property type="project" value="TreeGrafter"/>
</dbReference>
<dbReference type="GO" id="GO:0030553">
    <property type="term" value="F:cGMP binding"/>
    <property type="evidence" value="ECO:0007669"/>
    <property type="project" value="UniProtKB-KW"/>
</dbReference>
<feature type="region of interest" description="Disordered" evidence="16">
    <location>
        <begin position="706"/>
        <end position="746"/>
    </location>
</feature>
<feature type="region of interest" description="Disordered" evidence="16">
    <location>
        <begin position="450"/>
        <end position="477"/>
    </location>
</feature>
<dbReference type="GO" id="GO:0005223">
    <property type="term" value="F:intracellularly cGMP-activated cation channel activity"/>
    <property type="evidence" value="ECO:0007669"/>
    <property type="project" value="TreeGrafter"/>
</dbReference>
<feature type="transmembrane region" description="Helical" evidence="17">
    <location>
        <begin position="883"/>
        <end position="902"/>
    </location>
</feature>
<name>A0A8T0B041_SILME</name>
<evidence type="ECO:0000256" key="16">
    <source>
        <dbReference type="SAM" id="MobiDB-lite"/>
    </source>
</evidence>
<evidence type="ECO:0000256" key="13">
    <source>
        <dbReference type="ARBA" id="ARBA00023305"/>
    </source>
</evidence>
<dbReference type="CDD" id="cd00038">
    <property type="entry name" value="CAP_ED"/>
    <property type="match status" value="1"/>
</dbReference>
<dbReference type="InterPro" id="IPR014710">
    <property type="entry name" value="RmlC-like_jellyroll"/>
</dbReference>
<keyword evidence="11" id="KW-1071">Ligand-gated ion channel</keyword>
<evidence type="ECO:0000256" key="4">
    <source>
        <dbReference type="ARBA" id="ARBA00022606"/>
    </source>
</evidence>
<dbReference type="GO" id="GO:0001895">
    <property type="term" value="P:retina homeostasis"/>
    <property type="evidence" value="ECO:0007669"/>
    <property type="project" value="TreeGrafter"/>
</dbReference>
<evidence type="ECO:0000256" key="11">
    <source>
        <dbReference type="ARBA" id="ARBA00023286"/>
    </source>
</evidence>
<feature type="compositionally biased region" description="Basic and acidic residues" evidence="16">
    <location>
        <begin position="15"/>
        <end position="24"/>
    </location>
</feature>
<feature type="region of interest" description="Disordered" evidence="16">
    <location>
        <begin position="1219"/>
        <end position="1248"/>
    </location>
</feature>
<gene>
    <name evidence="19" type="ORF">HF521_004015</name>
</gene>
<keyword evidence="7 17" id="KW-1133">Transmembrane helix</keyword>
<keyword evidence="4" id="KW-0716">Sensory transduction</keyword>
<keyword evidence="12" id="KW-0407">Ion channel</keyword>
<dbReference type="GO" id="GO:0007601">
    <property type="term" value="P:visual perception"/>
    <property type="evidence" value="ECO:0007669"/>
    <property type="project" value="UniProtKB-KW"/>
</dbReference>
<keyword evidence="2" id="KW-0813">Transport</keyword>
<feature type="region of interest" description="Disordered" evidence="16">
    <location>
        <begin position="497"/>
        <end position="585"/>
    </location>
</feature>
<comment type="subcellular location">
    <subcellularLocation>
        <location evidence="1">Membrane</location>
        <topology evidence="1">Multi-pass membrane protein</topology>
    </subcellularLocation>
</comment>
<dbReference type="PANTHER" id="PTHR45638:SF16">
    <property type="entry name" value="CYCLIC NUCLEOTIDE-GATED CATION CHANNEL BETA-1"/>
    <property type="match status" value="1"/>
</dbReference>
<dbReference type="SMART" id="SM00100">
    <property type="entry name" value="cNMP"/>
    <property type="match status" value="1"/>
</dbReference>
<comment type="catalytic activity">
    <reaction evidence="14">
        <text>K(+)(in) = K(+)(out)</text>
        <dbReference type="Rhea" id="RHEA:29463"/>
        <dbReference type="ChEBI" id="CHEBI:29103"/>
    </reaction>
</comment>
<dbReference type="SUPFAM" id="SSF81324">
    <property type="entry name" value="Voltage-gated potassium channels"/>
    <property type="match status" value="1"/>
</dbReference>
<dbReference type="GO" id="GO:0044877">
    <property type="term" value="F:protein-containing complex binding"/>
    <property type="evidence" value="ECO:0007669"/>
    <property type="project" value="TreeGrafter"/>
</dbReference>
<dbReference type="GO" id="GO:0001750">
    <property type="term" value="C:photoreceptor outer segment"/>
    <property type="evidence" value="ECO:0007669"/>
    <property type="project" value="TreeGrafter"/>
</dbReference>
<dbReference type="PANTHER" id="PTHR45638">
    <property type="entry name" value="CYCLIC NUCLEOTIDE-GATED CATION CHANNEL SUBUNIT A"/>
    <property type="match status" value="1"/>
</dbReference>
<evidence type="ECO:0000256" key="3">
    <source>
        <dbReference type="ARBA" id="ARBA00022535"/>
    </source>
</evidence>
<keyword evidence="6" id="KW-0547">Nucleotide-binding</keyword>
<dbReference type="Proteomes" id="UP000606274">
    <property type="component" value="Unassembled WGS sequence"/>
</dbReference>
<dbReference type="FunFam" id="1.10.287.70:FF:000072">
    <property type="entry name" value="Cyclic nucleotide gated channel beta 3"/>
    <property type="match status" value="1"/>
</dbReference>
<dbReference type="PROSITE" id="PS00889">
    <property type="entry name" value="CNMP_BINDING_2"/>
    <property type="match status" value="1"/>
</dbReference>
<feature type="compositionally biased region" description="Basic and acidic residues" evidence="16">
    <location>
        <begin position="1225"/>
        <end position="1238"/>
    </location>
</feature>
<evidence type="ECO:0000256" key="17">
    <source>
        <dbReference type="SAM" id="Phobius"/>
    </source>
</evidence>
<feature type="compositionally biased region" description="Acidic residues" evidence="16">
    <location>
        <begin position="451"/>
        <end position="460"/>
    </location>
</feature>
<keyword evidence="8" id="KW-0142">cGMP-binding</keyword>
<feature type="region of interest" description="Disordered" evidence="16">
    <location>
        <begin position="1"/>
        <end position="107"/>
    </location>
</feature>
<keyword evidence="13" id="KW-0844">Vision</keyword>
<dbReference type="FunFam" id="1.10.287.630:FF:000001">
    <property type="entry name" value="Cyclic nucleotide-gated channel alpha 3"/>
    <property type="match status" value="1"/>
</dbReference>
<feature type="compositionally biased region" description="Low complexity" evidence="16">
    <location>
        <begin position="720"/>
        <end position="730"/>
    </location>
</feature>
<evidence type="ECO:0000256" key="12">
    <source>
        <dbReference type="ARBA" id="ARBA00023303"/>
    </source>
</evidence>
<evidence type="ECO:0000256" key="9">
    <source>
        <dbReference type="ARBA" id="ARBA00023065"/>
    </source>
</evidence>
<feature type="compositionally biased region" description="Low complexity" evidence="16">
    <location>
        <begin position="1283"/>
        <end position="1294"/>
    </location>
</feature>
<evidence type="ECO:0000313" key="19">
    <source>
        <dbReference type="EMBL" id="KAF7699273.1"/>
    </source>
</evidence>
<keyword evidence="9" id="KW-0406">Ion transport</keyword>
<dbReference type="Pfam" id="PF00027">
    <property type="entry name" value="cNMP_binding"/>
    <property type="match status" value="1"/>
</dbReference>
<dbReference type="EMBL" id="JABFDY010000013">
    <property type="protein sequence ID" value="KAF7699273.1"/>
    <property type="molecule type" value="Genomic_DNA"/>
</dbReference>
<dbReference type="Gene3D" id="2.60.120.10">
    <property type="entry name" value="Jelly Rolls"/>
    <property type="match status" value="1"/>
</dbReference>
<feature type="transmembrane region" description="Helical" evidence="17">
    <location>
        <begin position="999"/>
        <end position="1017"/>
    </location>
</feature>
<feature type="compositionally biased region" description="Polar residues" evidence="16">
    <location>
        <begin position="539"/>
        <end position="552"/>
    </location>
</feature>
<evidence type="ECO:0000256" key="10">
    <source>
        <dbReference type="ARBA" id="ARBA00023136"/>
    </source>
</evidence>
<feature type="transmembrane region" description="Helical" evidence="17">
    <location>
        <begin position="795"/>
        <end position="817"/>
    </location>
</feature>
<dbReference type="InterPro" id="IPR050866">
    <property type="entry name" value="CNG_cation_channel"/>
</dbReference>
<feature type="region of interest" description="Disordered" evidence="16">
    <location>
        <begin position="1278"/>
        <end position="1319"/>
    </location>
</feature>
<keyword evidence="10 17" id="KW-0472">Membrane</keyword>
<dbReference type="GO" id="GO:0005222">
    <property type="term" value="F:intracellularly cAMP-activated cation channel activity"/>
    <property type="evidence" value="ECO:0007669"/>
    <property type="project" value="TreeGrafter"/>
</dbReference>
<dbReference type="Pfam" id="PF00520">
    <property type="entry name" value="Ion_trans"/>
    <property type="match status" value="1"/>
</dbReference>
<feature type="region of interest" description="Disordered" evidence="16">
    <location>
        <begin position="1346"/>
        <end position="1367"/>
    </location>
</feature>
<accession>A0A8T0B041</accession>
<feature type="region of interest" description="Disordered" evidence="16">
    <location>
        <begin position="203"/>
        <end position="231"/>
    </location>
</feature>
<feature type="transmembrane region" description="Helical" evidence="17">
    <location>
        <begin position="829"/>
        <end position="850"/>
    </location>
</feature>
<feature type="compositionally biased region" description="Basic and acidic residues" evidence="16">
    <location>
        <begin position="86"/>
        <end position="96"/>
    </location>
</feature>